<keyword evidence="2" id="KW-0624">Polysaccharide degradation</keyword>
<evidence type="ECO:0000256" key="3">
    <source>
        <dbReference type="SAM" id="SignalP"/>
    </source>
</evidence>
<dbReference type="PANTHER" id="PTHR46957:SF3">
    <property type="entry name" value="CYTOKINE RECEPTOR"/>
    <property type="match status" value="1"/>
</dbReference>
<dbReference type="SUPFAM" id="SSF49265">
    <property type="entry name" value="Fibronectin type III"/>
    <property type="match status" value="2"/>
</dbReference>
<dbReference type="KEGG" id="sact:DMT42_20780"/>
<dbReference type="Pfam" id="PF07691">
    <property type="entry name" value="PA14"/>
    <property type="match status" value="1"/>
</dbReference>
<keyword evidence="1" id="KW-0378">Hydrolase</keyword>
<feature type="signal peptide" evidence="3">
    <location>
        <begin position="1"/>
        <end position="31"/>
    </location>
</feature>
<evidence type="ECO:0000313" key="7">
    <source>
        <dbReference type="Proteomes" id="UP000247634"/>
    </source>
</evidence>
<feature type="domain" description="Fibronectin type-III" evidence="4">
    <location>
        <begin position="363"/>
        <end position="452"/>
    </location>
</feature>
<feature type="chain" id="PRO_5015943929" evidence="3">
    <location>
        <begin position="32"/>
        <end position="563"/>
    </location>
</feature>
<dbReference type="SUPFAM" id="SSF56988">
    <property type="entry name" value="Anthrax protective antigen"/>
    <property type="match status" value="1"/>
</dbReference>
<evidence type="ECO:0000256" key="1">
    <source>
        <dbReference type="ARBA" id="ARBA00023295"/>
    </source>
</evidence>
<keyword evidence="3" id="KW-0732">Signal</keyword>
<dbReference type="PROSITE" id="PS51257">
    <property type="entry name" value="PROKAR_LIPOPROTEIN"/>
    <property type="match status" value="1"/>
</dbReference>
<dbReference type="GO" id="GO:0016020">
    <property type="term" value="C:membrane"/>
    <property type="evidence" value="ECO:0007669"/>
    <property type="project" value="UniProtKB-SubCell"/>
</dbReference>
<protein>
    <submittedName>
        <fullName evidence="6">Cellulose 1,4-beta-cellobiosidase</fullName>
    </submittedName>
</protein>
<dbReference type="InterPro" id="IPR050713">
    <property type="entry name" value="RTP_Phos/Ushers"/>
</dbReference>
<dbReference type="CDD" id="cd00063">
    <property type="entry name" value="FN3"/>
    <property type="match status" value="1"/>
</dbReference>
<dbReference type="SMART" id="SM00758">
    <property type="entry name" value="PA14"/>
    <property type="match status" value="1"/>
</dbReference>
<keyword evidence="7" id="KW-1185">Reference proteome</keyword>
<reference evidence="6 7" key="1">
    <citation type="submission" date="2018-06" db="EMBL/GenBank/DDBJ databases">
        <title>The complete genome sequence of a nosiheptide producer Streptomyces actuosus ATCC 25421: deducing the ability of producing a new class III lantibiotics.</title>
        <authorList>
            <person name="Liu W."/>
            <person name="Sun F."/>
            <person name="Hu Y."/>
        </authorList>
    </citation>
    <scope>NUCLEOTIDE SEQUENCE [LARGE SCALE GENOMIC DNA]</scope>
    <source>
        <strain evidence="6 7">ATCC 25421</strain>
    </source>
</reference>
<keyword evidence="1" id="KW-0326">Glycosidase</keyword>
<dbReference type="SMART" id="SM00060">
    <property type="entry name" value="FN3"/>
    <property type="match status" value="3"/>
</dbReference>
<dbReference type="GO" id="GO:0016798">
    <property type="term" value="F:hydrolase activity, acting on glycosyl bonds"/>
    <property type="evidence" value="ECO:0007669"/>
    <property type="project" value="UniProtKB-KW"/>
</dbReference>
<dbReference type="AlphaFoldDB" id="A0A2U9P425"/>
<gene>
    <name evidence="6" type="ORF">DMT42_20780</name>
</gene>
<accession>A0A2U9P425</accession>
<dbReference type="PROSITE" id="PS51820">
    <property type="entry name" value="PA14"/>
    <property type="match status" value="1"/>
</dbReference>
<name>A0A2U9P425_STRAS</name>
<dbReference type="InterPro" id="IPR011658">
    <property type="entry name" value="PA14_dom"/>
</dbReference>
<evidence type="ECO:0000259" key="4">
    <source>
        <dbReference type="PROSITE" id="PS50853"/>
    </source>
</evidence>
<dbReference type="Gene3D" id="2.60.40.10">
    <property type="entry name" value="Immunoglobulins"/>
    <property type="match status" value="4"/>
</dbReference>
<dbReference type="GO" id="GO:0000272">
    <property type="term" value="P:polysaccharide catabolic process"/>
    <property type="evidence" value="ECO:0007669"/>
    <property type="project" value="UniProtKB-KW"/>
</dbReference>
<evidence type="ECO:0000259" key="5">
    <source>
        <dbReference type="PROSITE" id="PS51820"/>
    </source>
</evidence>
<dbReference type="PANTHER" id="PTHR46957">
    <property type="entry name" value="CYTOKINE RECEPTOR"/>
    <property type="match status" value="1"/>
</dbReference>
<dbReference type="InterPro" id="IPR003961">
    <property type="entry name" value="FN3_dom"/>
</dbReference>
<dbReference type="InterPro" id="IPR037524">
    <property type="entry name" value="PA14/GLEYA"/>
</dbReference>
<organism evidence="6 7">
    <name type="scientific">Streptomyces actuosus</name>
    <dbReference type="NCBI Taxonomy" id="1885"/>
    <lineage>
        <taxon>Bacteria</taxon>
        <taxon>Bacillati</taxon>
        <taxon>Actinomycetota</taxon>
        <taxon>Actinomycetes</taxon>
        <taxon>Kitasatosporales</taxon>
        <taxon>Streptomycetaceae</taxon>
        <taxon>Streptomyces</taxon>
    </lineage>
</organism>
<evidence type="ECO:0000313" key="6">
    <source>
        <dbReference type="EMBL" id="AWT44490.1"/>
    </source>
</evidence>
<dbReference type="InterPro" id="IPR013783">
    <property type="entry name" value="Ig-like_fold"/>
</dbReference>
<dbReference type="OrthoDB" id="9815404at2"/>
<feature type="domain" description="PA14" evidence="5">
    <location>
        <begin position="34"/>
        <end position="172"/>
    </location>
</feature>
<proteinExistence type="predicted"/>
<sequence length="563" mass="60662">MIPARRTATAATVVLATAGGLLTTAATPASAAGCTSPTYTRQFFANTTLSGTPKRSDCDAGVDEYWSGSPATGVPADNFSVRWTVTRDFGSGGPFSLTVKGQDGMRVYLDGYRKIDLWKGTNTTVSKTANLTIPAGKHTLRVDYANWTGVAAVKFAYTPITSATYDKVRPLAPTGLAVSYDKVANKAQLTWARNKEMDLAGYRVYRRQAGTGTWVRMTTTTGTSYTDTTLPQTGSAYYYEVRALDKAGNESYGTADVPVTTVDRTAPAVPSGVAVRDGQPGVAVTWNAVSGAAHYLLYRRWENDGMSDPVEQVGKVAATSWIDSTAKENLYYSYWVAAVDAAGNRSALSPSAYVERGDFAPSAPTALTAAPRTGEGIVLSWSAPSVPVAQDLTSYRIYCDGRFLHEVPARQTSYLDTGVHGGTSYRYTVTAVDVMNQESAPSAPATATAPATGLAPEPVAGLRGRMNGTDIELIWQRNAEEDVDHYDVYRGVLVDGTWQYDKWGWVRQTWVDEPTLSFVRDLYEPQGETARWAVIAVDGAGNSRFTSGEEFSYVTVTEVENPA</sequence>
<dbReference type="EMBL" id="CP029788">
    <property type="protein sequence ID" value="AWT44490.1"/>
    <property type="molecule type" value="Genomic_DNA"/>
</dbReference>
<dbReference type="RefSeq" id="WP_110629391.1">
    <property type="nucleotide sequence ID" value="NZ_CP029788.1"/>
</dbReference>
<feature type="domain" description="Fibronectin type-III" evidence="4">
    <location>
        <begin position="172"/>
        <end position="264"/>
    </location>
</feature>
<dbReference type="Proteomes" id="UP000247634">
    <property type="component" value="Chromosome"/>
</dbReference>
<dbReference type="InterPro" id="IPR036116">
    <property type="entry name" value="FN3_sf"/>
</dbReference>
<dbReference type="Pfam" id="PF00041">
    <property type="entry name" value="fn3"/>
    <property type="match status" value="1"/>
</dbReference>
<evidence type="ECO:0000256" key="2">
    <source>
        <dbReference type="ARBA" id="ARBA00023326"/>
    </source>
</evidence>
<keyword evidence="2" id="KW-0119">Carbohydrate metabolism</keyword>
<dbReference type="PROSITE" id="PS50853">
    <property type="entry name" value="FN3"/>
    <property type="match status" value="2"/>
</dbReference>